<gene>
    <name evidence="4" type="ORF">RRG08_021742</name>
</gene>
<feature type="transmembrane region" description="Helical" evidence="2">
    <location>
        <begin position="513"/>
        <end position="537"/>
    </location>
</feature>
<feature type="domain" description="EGF-like" evidence="3">
    <location>
        <begin position="320"/>
        <end position="364"/>
    </location>
</feature>
<dbReference type="GO" id="GO:0005044">
    <property type="term" value="F:scavenger receptor activity"/>
    <property type="evidence" value="ECO:0007669"/>
    <property type="project" value="InterPro"/>
</dbReference>
<evidence type="ECO:0000256" key="2">
    <source>
        <dbReference type="SAM" id="Phobius"/>
    </source>
</evidence>
<dbReference type="Gene3D" id="2.60.120.260">
    <property type="entry name" value="Galactose-binding domain-like"/>
    <property type="match status" value="1"/>
</dbReference>
<dbReference type="InterPro" id="IPR000742">
    <property type="entry name" value="EGF"/>
</dbReference>
<keyword evidence="2" id="KW-0812">Transmembrane</keyword>
<dbReference type="SUPFAM" id="SSF49785">
    <property type="entry name" value="Galactose-binding domain-like"/>
    <property type="match status" value="1"/>
</dbReference>
<proteinExistence type="predicted"/>
<evidence type="ECO:0000313" key="5">
    <source>
        <dbReference type="Proteomes" id="UP001283361"/>
    </source>
</evidence>
<dbReference type="PANTHER" id="PTHR24043:SF8">
    <property type="entry name" value="EGF-LIKE DOMAIN-CONTAINING PROTEIN"/>
    <property type="match status" value="1"/>
</dbReference>
<dbReference type="SMART" id="SM00181">
    <property type="entry name" value="EGF"/>
    <property type="match status" value="6"/>
</dbReference>
<keyword evidence="2" id="KW-0472">Membrane</keyword>
<evidence type="ECO:0000259" key="3">
    <source>
        <dbReference type="SMART" id="SM00181"/>
    </source>
</evidence>
<dbReference type="InterPro" id="IPR008979">
    <property type="entry name" value="Galactose-bd-like_sf"/>
</dbReference>
<sequence length="560" mass="60377">MPSEINKGFQTANPEFIFKKLLNAQEADLAMIAGYPADARKPHPAMRSQEPVQGTVQKAENVALGMPTEMKTKAWTKGDLAVDGDLQTCVTSSSNRTGWWQVDLLSSRLVYFMEIHLSNHFSRGRVGVYVSDYIDSFWGKPCTRLPASLKRSKFICDIQSSGRYFGLINKQGQITVCEVSVYVCSLHTFGEYCSSECACADPEELCNSVTGACLSGCRDGWTGDNCSLPCANRYGPACRNPCGHCYGSRACDHVTGVCRHGCAPGWKGSRCLQACEPGSFGSNCLHSCGHCLDEAVCEPESGDCPWRCQPGWSGSRCDAECSTGFHGQNCDFACGHCRNGSVCLRSTGVCSLGCEAGFEGLFCTKACISGKWGPDCRNKCGQCLHRRCNSKSGECELPGCQPGWEGPRCDTECSSGTYGTNCSKKCGYCQGACMPLNGLCSAHCSPGWAGSMCLDKCSNKTYGQDCALSCGHCAGGQACDHISGSCPGSCASGYHTRFCHIRTKGFSISHPNLVVMLIGCMVIFTATIGSVIVFLLVRWRRDNQHGVVDKHPQPYKQTVV</sequence>
<evidence type="ECO:0000313" key="4">
    <source>
        <dbReference type="EMBL" id="KAK3777626.1"/>
    </source>
</evidence>
<feature type="domain" description="EGF-like" evidence="3">
    <location>
        <begin position="283"/>
        <end position="318"/>
    </location>
</feature>
<comment type="caution">
    <text evidence="4">The sequence shown here is derived from an EMBL/GenBank/DDBJ whole genome shotgun (WGS) entry which is preliminary data.</text>
</comment>
<dbReference type="Proteomes" id="UP001283361">
    <property type="component" value="Unassembled WGS sequence"/>
</dbReference>
<name>A0AAE0ZZ71_9GAST</name>
<dbReference type="PANTHER" id="PTHR24043">
    <property type="entry name" value="SCAVENGER RECEPTOR CLASS F"/>
    <property type="match status" value="1"/>
</dbReference>
<keyword evidence="5" id="KW-1185">Reference proteome</keyword>
<keyword evidence="2" id="KW-1133">Transmembrane helix</keyword>
<feature type="domain" description="EGF-like" evidence="3">
    <location>
        <begin position="229"/>
        <end position="272"/>
    </location>
</feature>
<accession>A0AAE0ZZ71</accession>
<dbReference type="Gene3D" id="2.170.300.10">
    <property type="entry name" value="Tie2 ligand-binding domain superfamily"/>
    <property type="match status" value="2"/>
</dbReference>
<reference evidence="4" key="1">
    <citation type="journal article" date="2023" name="G3 (Bethesda)">
        <title>A reference genome for the long-term kleptoplast-retaining sea slug Elysia crispata morphotype clarki.</title>
        <authorList>
            <person name="Eastman K.E."/>
            <person name="Pendleton A.L."/>
            <person name="Shaikh M.A."/>
            <person name="Suttiyut T."/>
            <person name="Ogas R."/>
            <person name="Tomko P."/>
            <person name="Gavelis G."/>
            <person name="Widhalm J.R."/>
            <person name="Wisecaver J.H."/>
        </authorList>
    </citation>
    <scope>NUCLEOTIDE SEQUENCE</scope>
    <source>
        <strain evidence="4">ECLA1</strain>
    </source>
</reference>
<organism evidence="4 5">
    <name type="scientific">Elysia crispata</name>
    <name type="common">lettuce slug</name>
    <dbReference type="NCBI Taxonomy" id="231223"/>
    <lineage>
        <taxon>Eukaryota</taxon>
        <taxon>Metazoa</taxon>
        <taxon>Spiralia</taxon>
        <taxon>Lophotrochozoa</taxon>
        <taxon>Mollusca</taxon>
        <taxon>Gastropoda</taxon>
        <taxon>Heterobranchia</taxon>
        <taxon>Euthyneura</taxon>
        <taxon>Panpulmonata</taxon>
        <taxon>Sacoglossa</taxon>
        <taxon>Placobranchoidea</taxon>
        <taxon>Plakobranchidae</taxon>
        <taxon>Elysia</taxon>
    </lineage>
</organism>
<keyword evidence="1" id="KW-0245">EGF-like domain</keyword>
<evidence type="ECO:0000256" key="1">
    <source>
        <dbReference type="ARBA" id="ARBA00022536"/>
    </source>
</evidence>
<dbReference type="AlphaFoldDB" id="A0AAE0ZZ71"/>
<protein>
    <recommendedName>
        <fullName evidence="3">EGF-like domain-containing protein</fullName>
    </recommendedName>
</protein>
<dbReference type="InterPro" id="IPR042635">
    <property type="entry name" value="MEGF10/SREC1/2-like"/>
</dbReference>
<feature type="domain" description="EGF-like" evidence="3">
    <location>
        <begin position="412"/>
        <end position="454"/>
    </location>
</feature>
<feature type="domain" description="EGF-like" evidence="3">
    <location>
        <begin position="375"/>
        <end position="410"/>
    </location>
</feature>
<dbReference type="EMBL" id="JAWDGP010003066">
    <property type="protein sequence ID" value="KAK3777626.1"/>
    <property type="molecule type" value="Genomic_DNA"/>
</dbReference>
<feature type="domain" description="EGF-like" evidence="3">
    <location>
        <begin position="465"/>
        <end position="500"/>
    </location>
</feature>